<evidence type="ECO:0000313" key="5">
    <source>
        <dbReference type="Proteomes" id="UP000500755"/>
    </source>
</evidence>
<sequence>MNGGRAASVIPGTSEAPVRYDVEDGVATVCIDRPAQRNALSLAVCERLLEIWDDVESNDAVRVAIITSSDCGTFSAGMDLKEAAKVRAETGKDMLQLLRDPFHERMRRVSKPIIAAMTGHFTAGGMVLAANSDLRVGMQGTRGGISESKVGRGSPWGVPMLWMLPQPFLLELMFTGEMIPIERFHQLGFVNYVEADPDAVRARARELARAIAANAPLTIWAAKKSVGAAMDLGCEQGLQAAKRFHERVYASQDAIEGPRAFAEKRAPRWIGA</sequence>
<comment type="similarity">
    <text evidence="1">Belongs to the enoyl-CoA hydratase/isomerase family.</text>
</comment>
<reference evidence="4 5" key="1">
    <citation type="submission" date="2020-05" db="EMBL/GenBank/DDBJ databases">
        <title>Complete genome sequence of Alicycliphilus denitrificans DP3.</title>
        <authorList>
            <person name="Chen X."/>
        </authorList>
    </citation>
    <scope>NUCLEOTIDE SEQUENCE [LARGE SCALE GENOMIC DNA]</scope>
    <source>
        <strain evidence="4 5">DP3</strain>
    </source>
</reference>
<dbReference type="OMA" id="MLWMLPQ"/>
<keyword evidence="4" id="KW-0413">Isomerase</keyword>
<evidence type="ECO:0000313" key="4">
    <source>
        <dbReference type="EMBL" id="QKD44646.1"/>
    </source>
</evidence>
<evidence type="ECO:0000256" key="3">
    <source>
        <dbReference type="ARBA" id="ARBA00023239"/>
    </source>
</evidence>
<dbReference type="SUPFAM" id="SSF52096">
    <property type="entry name" value="ClpP/crotonase"/>
    <property type="match status" value="1"/>
</dbReference>
<dbReference type="AlphaFoldDB" id="A0A858ZUN6"/>
<name>A0A858ZUN6_9BURK</name>
<accession>A0A858ZUN6</accession>
<dbReference type="Pfam" id="PF00378">
    <property type="entry name" value="ECH_1"/>
    <property type="match status" value="1"/>
</dbReference>
<organism evidence="4 5">
    <name type="scientific">Alicycliphilus denitrificans</name>
    <dbReference type="NCBI Taxonomy" id="179636"/>
    <lineage>
        <taxon>Bacteria</taxon>
        <taxon>Pseudomonadati</taxon>
        <taxon>Pseudomonadota</taxon>
        <taxon>Betaproteobacteria</taxon>
        <taxon>Burkholderiales</taxon>
        <taxon>Comamonadaceae</taxon>
        <taxon>Alicycliphilus</taxon>
    </lineage>
</organism>
<dbReference type="CDD" id="cd06558">
    <property type="entry name" value="crotonase-like"/>
    <property type="match status" value="1"/>
</dbReference>
<dbReference type="EMBL" id="CP051298">
    <property type="protein sequence ID" value="QKD44646.1"/>
    <property type="molecule type" value="Genomic_DNA"/>
</dbReference>
<dbReference type="GO" id="GO:0016853">
    <property type="term" value="F:isomerase activity"/>
    <property type="evidence" value="ECO:0007669"/>
    <property type="project" value="UniProtKB-KW"/>
</dbReference>
<proteinExistence type="inferred from homology"/>
<dbReference type="Gene3D" id="3.90.226.10">
    <property type="entry name" value="2-enoyl-CoA Hydratase, Chain A, domain 1"/>
    <property type="match status" value="1"/>
</dbReference>
<dbReference type="InterPro" id="IPR001753">
    <property type="entry name" value="Enoyl-CoA_hydra/iso"/>
</dbReference>
<keyword evidence="3" id="KW-0456">Lyase</keyword>
<dbReference type="Proteomes" id="UP000500755">
    <property type="component" value="Chromosome"/>
</dbReference>
<dbReference type="GO" id="GO:0006635">
    <property type="term" value="P:fatty acid beta-oxidation"/>
    <property type="evidence" value="ECO:0007669"/>
    <property type="project" value="TreeGrafter"/>
</dbReference>
<dbReference type="InterPro" id="IPR029045">
    <property type="entry name" value="ClpP/crotonase-like_dom_sf"/>
</dbReference>
<dbReference type="InterPro" id="IPR014748">
    <property type="entry name" value="Enoyl-CoA_hydra_C"/>
</dbReference>
<protein>
    <submittedName>
        <fullName evidence="4">Enoyl-CoA hydratase/isomerase family protein</fullName>
    </submittedName>
</protein>
<dbReference type="GO" id="GO:0016829">
    <property type="term" value="F:lyase activity"/>
    <property type="evidence" value="ECO:0007669"/>
    <property type="project" value="UniProtKB-KW"/>
</dbReference>
<keyword evidence="2" id="KW-0443">Lipid metabolism</keyword>
<evidence type="ECO:0000256" key="2">
    <source>
        <dbReference type="ARBA" id="ARBA00023098"/>
    </source>
</evidence>
<gene>
    <name evidence="4" type="ORF">HF896_13880</name>
</gene>
<evidence type="ECO:0000256" key="1">
    <source>
        <dbReference type="ARBA" id="ARBA00005254"/>
    </source>
</evidence>
<dbReference type="PANTHER" id="PTHR11941">
    <property type="entry name" value="ENOYL-COA HYDRATASE-RELATED"/>
    <property type="match status" value="1"/>
</dbReference>
<dbReference type="Gene3D" id="1.10.12.10">
    <property type="entry name" value="Lyase 2-enoyl-coa Hydratase, Chain A, domain 2"/>
    <property type="match status" value="1"/>
</dbReference>
<dbReference type="PANTHER" id="PTHR11941:SF169">
    <property type="entry name" value="(7AS)-7A-METHYL-1,5-DIOXO-2,3,5,6,7,7A-HEXAHYDRO-1H-INDENE-CARBOXYL-COA HYDROLASE"/>
    <property type="match status" value="1"/>
</dbReference>